<proteinExistence type="inferred from homology"/>
<dbReference type="EMBL" id="CP067136">
    <property type="protein sequence ID" value="WCR08086.1"/>
    <property type="molecule type" value="Genomic_DNA"/>
</dbReference>
<accession>A0ABY7SM46</accession>
<protein>
    <recommendedName>
        <fullName evidence="1">2-hydroxychromene-2-carboxylate isomerase</fullName>
        <ecNumber evidence="1">5.99.1.4</ecNumber>
    </recommendedName>
</protein>
<dbReference type="GO" id="GO:0016853">
    <property type="term" value="F:isomerase activity"/>
    <property type="evidence" value="ECO:0007669"/>
    <property type="project" value="UniProtKB-KW"/>
</dbReference>
<gene>
    <name evidence="3" type="ORF">JHX87_04500</name>
</gene>
<dbReference type="EC" id="5.99.1.4" evidence="1"/>
<keyword evidence="1 3" id="KW-0413">Isomerase</keyword>
<dbReference type="RefSeq" id="WP_271882698.1">
    <property type="nucleotide sequence ID" value="NZ_CP067136.1"/>
</dbReference>
<evidence type="ECO:0000313" key="4">
    <source>
        <dbReference type="Proteomes" id="UP001219349"/>
    </source>
</evidence>
<dbReference type="Pfam" id="PF01323">
    <property type="entry name" value="DSBA"/>
    <property type="match status" value="1"/>
</dbReference>
<dbReference type="PANTHER" id="PTHR42943:SF2">
    <property type="entry name" value="GLUTATHIONE S-TRANSFERASE KAPPA 1"/>
    <property type="match status" value="1"/>
</dbReference>
<reference evidence="3 4" key="1">
    <citation type="submission" date="2021-01" db="EMBL/GenBank/DDBJ databases">
        <title>Biogeographic distribution of Paracoccus.</title>
        <authorList>
            <person name="Hollensteiner J."/>
            <person name="Leineberger J."/>
            <person name="Brinkhoff T."/>
            <person name="Daniel R."/>
        </authorList>
    </citation>
    <scope>NUCLEOTIDE SEQUENCE [LARGE SCALE GENOMIC DNA]</scope>
    <source>
        <strain evidence="3 4">KCTC 22803</strain>
    </source>
</reference>
<evidence type="ECO:0000256" key="1">
    <source>
        <dbReference type="PIRNR" id="PIRNR006386"/>
    </source>
</evidence>
<dbReference type="InterPro" id="IPR044087">
    <property type="entry name" value="NahD-like"/>
</dbReference>
<dbReference type="Proteomes" id="UP001219349">
    <property type="component" value="Chromosome"/>
</dbReference>
<name>A0ABY7SM46_9RHOB</name>
<dbReference type="PIRSF" id="PIRSF006386">
    <property type="entry name" value="HCCAis_GSTk"/>
    <property type="match status" value="1"/>
</dbReference>
<evidence type="ECO:0000259" key="2">
    <source>
        <dbReference type="Pfam" id="PF01323"/>
    </source>
</evidence>
<organism evidence="3 4">
    <name type="scientific">Paracoccus fistulariae</name>
    <dbReference type="NCBI Taxonomy" id="658446"/>
    <lineage>
        <taxon>Bacteria</taxon>
        <taxon>Pseudomonadati</taxon>
        <taxon>Pseudomonadota</taxon>
        <taxon>Alphaproteobacteria</taxon>
        <taxon>Rhodobacterales</taxon>
        <taxon>Paracoccaceae</taxon>
        <taxon>Paracoccus</taxon>
    </lineage>
</organism>
<dbReference type="PANTHER" id="PTHR42943">
    <property type="entry name" value="GLUTATHIONE S-TRANSFERASE KAPPA"/>
    <property type="match status" value="1"/>
</dbReference>
<comment type="similarity">
    <text evidence="1">Belongs to the GST superfamily. NadH family.</text>
</comment>
<sequence>MASIDYYLGTISPYVYLAGTRLEEIAEKHGATVTYKPLDLLQLFDRTGGIRPAERHPSRNEYRAQELPRWAEYLDMPFNQKPAHWPVNMAPSSYAIIAAQQAGGGDLGGLVHGFAKAVWADERDISDDAVIRDLLGAHGFDPDLADKGLFVGAETYGRNLEEAVEAGAFGAPFYVVRDSGQRFWGQDRLDFLDRHLATL</sequence>
<dbReference type="InterPro" id="IPR051924">
    <property type="entry name" value="GST_Kappa/NadH"/>
</dbReference>
<dbReference type="Gene3D" id="3.40.30.10">
    <property type="entry name" value="Glutaredoxin"/>
    <property type="match status" value="1"/>
</dbReference>
<keyword evidence="4" id="KW-1185">Reference proteome</keyword>
<dbReference type="InterPro" id="IPR014440">
    <property type="entry name" value="HCCAis_GSTk"/>
</dbReference>
<dbReference type="InterPro" id="IPR036249">
    <property type="entry name" value="Thioredoxin-like_sf"/>
</dbReference>
<dbReference type="CDD" id="cd03022">
    <property type="entry name" value="DsbA_HCCA_Iso"/>
    <property type="match status" value="1"/>
</dbReference>
<dbReference type="SUPFAM" id="SSF52833">
    <property type="entry name" value="Thioredoxin-like"/>
    <property type="match status" value="1"/>
</dbReference>
<dbReference type="InterPro" id="IPR001853">
    <property type="entry name" value="DSBA-like_thioredoxin_dom"/>
</dbReference>
<evidence type="ECO:0000313" key="3">
    <source>
        <dbReference type="EMBL" id="WCR08086.1"/>
    </source>
</evidence>
<comment type="catalytic activity">
    <reaction evidence="1">
        <text>2-hydroxychromene-2-carboxylate = (3E)-4-(2-hydroxyphenyl)-2-oxobut-3-enoate</text>
        <dbReference type="Rhea" id="RHEA:27401"/>
        <dbReference type="ChEBI" id="CHEBI:59350"/>
        <dbReference type="ChEBI" id="CHEBI:59353"/>
        <dbReference type="EC" id="5.99.1.4"/>
    </reaction>
</comment>
<feature type="domain" description="DSBA-like thioredoxin" evidence="2">
    <location>
        <begin position="4"/>
        <end position="196"/>
    </location>
</feature>